<comment type="caution">
    <text evidence="2">The sequence shown here is derived from an EMBL/GenBank/DDBJ whole genome shotgun (WGS) entry which is preliminary data.</text>
</comment>
<reference evidence="2 3" key="1">
    <citation type="submission" date="2024-04" db="EMBL/GenBank/DDBJ databases">
        <title>Tritrichomonas musculus Genome.</title>
        <authorList>
            <person name="Alves-Ferreira E."/>
            <person name="Grigg M."/>
            <person name="Lorenzi H."/>
            <person name="Galac M."/>
        </authorList>
    </citation>
    <scope>NUCLEOTIDE SEQUENCE [LARGE SCALE GENOMIC DNA]</scope>
    <source>
        <strain evidence="2 3">EAF2021</strain>
    </source>
</reference>
<protein>
    <recommendedName>
        <fullName evidence="1">F5/8 type C domain-containing protein</fullName>
    </recommendedName>
</protein>
<dbReference type="SUPFAM" id="SSF49785">
    <property type="entry name" value="Galactose-binding domain-like"/>
    <property type="match status" value="1"/>
</dbReference>
<dbReference type="InterPro" id="IPR000421">
    <property type="entry name" value="FA58C"/>
</dbReference>
<dbReference type="EMBL" id="JAPFFF010000005">
    <property type="protein sequence ID" value="KAK8890110.1"/>
    <property type="molecule type" value="Genomic_DNA"/>
</dbReference>
<evidence type="ECO:0000313" key="3">
    <source>
        <dbReference type="Proteomes" id="UP001470230"/>
    </source>
</evidence>
<proteinExistence type="predicted"/>
<evidence type="ECO:0000313" key="2">
    <source>
        <dbReference type="EMBL" id="KAK8890110.1"/>
    </source>
</evidence>
<gene>
    <name evidence="2" type="ORF">M9Y10_034870</name>
</gene>
<dbReference type="Gene3D" id="2.60.120.260">
    <property type="entry name" value="Galactose-binding domain-like"/>
    <property type="match status" value="1"/>
</dbReference>
<dbReference type="InterPro" id="IPR008979">
    <property type="entry name" value="Galactose-bd-like_sf"/>
</dbReference>
<organism evidence="2 3">
    <name type="scientific">Tritrichomonas musculus</name>
    <dbReference type="NCBI Taxonomy" id="1915356"/>
    <lineage>
        <taxon>Eukaryota</taxon>
        <taxon>Metamonada</taxon>
        <taxon>Parabasalia</taxon>
        <taxon>Tritrichomonadida</taxon>
        <taxon>Tritrichomonadidae</taxon>
        <taxon>Tritrichomonas</taxon>
    </lineage>
</organism>
<accession>A0ABR2KG57</accession>
<sequence>MDKPQATQFVLNSDKLKYLPFDNYDKNFTFIVNNKEYKTSRIVADILSPVIQKYHKTDETIDTFTIDIEDTNSNHDFSEVLSLLSFESREISEEESDFFRKIFFLLGNDEEYAKLYPKFQGELTVSNVFNVLQERQRCLRQRPELLASISSAEIEFISGHFFEIDESELKKLGIDIIEEVVKNRNLHIDNEDSLLKFLIEIYKEDQSASFLFDYVIFGNVSREGLLDFYEAFDLNDIDNEVWKMIFDRSLNSVSKPADSKFDGRYRRIVVPFLYEKGKEFNGIFRHLTEKTGGNIHNNGTIEVTSNNYCSSWEPWNLLDFDIENGYCANGTWDVWICFDFKEAKVKITNYSIKSINGDRGNSHHLKSWIIEVSDDGKKWTTIDEQKESQKLKGVDLTETFDVRPNEFSRYVRFKNTAEPWGGNNLWFNSLELHGHLKDNK</sequence>
<dbReference type="Pfam" id="PF00754">
    <property type="entry name" value="F5_F8_type_C"/>
    <property type="match status" value="1"/>
</dbReference>
<dbReference type="Proteomes" id="UP001470230">
    <property type="component" value="Unassembled WGS sequence"/>
</dbReference>
<keyword evidence="3" id="KW-1185">Reference proteome</keyword>
<evidence type="ECO:0000259" key="1">
    <source>
        <dbReference type="Pfam" id="PF00754"/>
    </source>
</evidence>
<name>A0ABR2KG57_9EUKA</name>
<feature type="domain" description="F5/8 type C" evidence="1">
    <location>
        <begin position="305"/>
        <end position="431"/>
    </location>
</feature>